<dbReference type="Pfam" id="PF00687">
    <property type="entry name" value="Ribosomal_L1"/>
    <property type="match status" value="1"/>
</dbReference>
<feature type="region of interest" description="Disordered" evidence="1">
    <location>
        <begin position="351"/>
        <end position="378"/>
    </location>
</feature>
<dbReference type="InterPro" id="IPR016095">
    <property type="entry name" value="Ribosomal_uL1_3-a/b-sand"/>
</dbReference>
<evidence type="ECO:0000313" key="2">
    <source>
        <dbReference type="EMBL" id="VUG19533.1"/>
    </source>
</evidence>
<feature type="region of interest" description="Disordered" evidence="1">
    <location>
        <begin position="1"/>
        <end position="35"/>
    </location>
</feature>
<accession>A0A7D9D0D2</accession>
<protein>
    <submittedName>
        <fullName evidence="2">DEBR0S5_05270g1_1</fullName>
    </submittedName>
</protein>
<dbReference type="EMBL" id="CABFWN010000005">
    <property type="protein sequence ID" value="VUG19533.1"/>
    <property type="molecule type" value="Genomic_DNA"/>
</dbReference>
<dbReference type="InterPro" id="IPR023674">
    <property type="entry name" value="Ribosomal_uL1-like"/>
</dbReference>
<name>A0A7D9D0D2_DEKBR</name>
<evidence type="ECO:0000256" key="1">
    <source>
        <dbReference type="SAM" id="MobiDB-lite"/>
    </source>
</evidence>
<dbReference type="Proteomes" id="UP000478008">
    <property type="component" value="Unassembled WGS sequence"/>
</dbReference>
<feature type="compositionally biased region" description="Basic and acidic residues" evidence="1">
    <location>
        <begin position="21"/>
        <end position="35"/>
    </location>
</feature>
<dbReference type="AlphaFoldDB" id="A0A7D9D0D2"/>
<keyword evidence="3" id="KW-1185">Reference proteome</keyword>
<dbReference type="SUPFAM" id="SSF56808">
    <property type="entry name" value="Ribosomal protein L1"/>
    <property type="match status" value="1"/>
</dbReference>
<organism evidence="2 3">
    <name type="scientific">Dekkera bruxellensis</name>
    <name type="common">Brettanomyces custersii</name>
    <dbReference type="NCBI Taxonomy" id="5007"/>
    <lineage>
        <taxon>Eukaryota</taxon>
        <taxon>Fungi</taxon>
        <taxon>Dikarya</taxon>
        <taxon>Ascomycota</taxon>
        <taxon>Saccharomycotina</taxon>
        <taxon>Pichiomycetes</taxon>
        <taxon>Pichiales</taxon>
        <taxon>Pichiaceae</taxon>
        <taxon>Brettanomyces</taxon>
    </lineage>
</organism>
<evidence type="ECO:0000313" key="3">
    <source>
        <dbReference type="Proteomes" id="UP000478008"/>
    </source>
</evidence>
<reference evidence="2 3" key="1">
    <citation type="submission" date="2019-07" db="EMBL/GenBank/DDBJ databases">
        <authorList>
            <person name="Friedrich A."/>
            <person name="Schacherer J."/>
        </authorList>
    </citation>
    <scope>NUCLEOTIDE SEQUENCE [LARGE SCALE GENOMIC DNA]</scope>
</reference>
<dbReference type="CDD" id="cd00403">
    <property type="entry name" value="Ribosomal_L1"/>
    <property type="match status" value="1"/>
</dbReference>
<dbReference type="InterPro" id="IPR028364">
    <property type="entry name" value="Ribosomal_uL1/biogenesis"/>
</dbReference>
<feature type="compositionally biased region" description="Basic residues" evidence="1">
    <location>
        <begin position="1"/>
        <end position="20"/>
    </location>
</feature>
<dbReference type="Gene3D" id="3.40.50.790">
    <property type="match status" value="1"/>
</dbReference>
<gene>
    <name evidence="2" type="ORF">DEBR0S5_05270G</name>
</gene>
<sequence length="378" mass="43267">MPAKRGSKRVKKVKSVKTKVHTKESPEVKENTTLKENLKDGNESSIRVAEKIVDKAVLELSKWNDRKLQKEQDKSGKLALFDEDSKDLCLYLQATSLKFFAKKQSLKPKGIKLKHSINNLDLDDGEPCKVCVFVKDNTIDESLLEKIEAENIPHLEKIIPAKELKTTYKSFEARRKLWEKYELFLSDDYLITTLPKLLGKRFYGSAKFPIPIKVYSKDKTAVSVQTLKNQILKVLHSTYFIPPMGVNISLKLGSLKQDRKNLHDNLNTIINYLSRFPIRILQLKLETSPSIPIYVNRKVHSDEEVIGGKLPVGKDTEPALEKDDSDELSLYERGLIELAFDEEEARKVIDSKRAKHKKRKHIEEEGSSSQDLGKKIKV</sequence>
<proteinExistence type="predicted"/>